<sequence>MPQPPSPITRSHPSLVSVIHQPKPLYFFVLQDSLPAMGSKGLKGVMVCLLILGLVLEQVQVEGKSCCRTTLGRNCYNLCRSRGAQKLCSTVCRCKLTSGLSCPKGFPKLALESNSDEPDTIEYCNLGCRSSVCDYMVNAAADDEEMKLYVENCGDACVNFCNGDAGLTSLDA</sequence>
<name>A0A452ZWS3_AEGTS</name>
<evidence type="ECO:0000256" key="2">
    <source>
        <dbReference type="ARBA" id="ARBA00004613"/>
    </source>
</evidence>
<organism evidence="9 10">
    <name type="scientific">Aegilops tauschii subsp. strangulata</name>
    <name type="common">Goatgrass</name>
    <dbReference type="NCBI Taxonomy" id="200361"/>
    <lineage>
        <taxon>Eukaryota</taxon>
        <taxon>Viridiplantae</taxon>
        <taxon>Streptophyta</taxon>
        <taxon>Embryophyta</taxon>
        <taxon>Tracheophyta</taxon>
        <taxon>Spermatophyta</taxon>
        <taxon>Magnoliopsida</taxon>
        <taxon>Liliopsida</taxon>
        <taxon>Poales</taxon>
        <taxon>Poaceae</taxon>
        <taxon>BOP clade</taxon>
        <taxon>Pooideae</taxon>
        <taxon>Triticodae</taxon>
        <taxon>Triticeae</taxon>
        <taxon>Triticinae</taxon>
        <taxon>Aegilops</taxon>
    </lineage>
</organism>
<dbReference type="FunFam" id="3.30.1350.10:FF:000001">
    <property type="entry name" value="Hellethionin-D"/>
    <property type="match status" value="1"/>
</dbReference>
<reference evidence="10" key="1">
    <citation type="journal article" date="2014" name="Science">
        <title>Ancient hybridizations among the ancestral genomes of bread wheat.</title>
        <authorList>
            <consortium name="International Wheat Genome Sequencing Consortium,"/>
            <person name="Marcussen T."/>
            <person name="Sandve S.R."/>
            <person name="Heier L."/>
            <person name="Spannagl M."/>
            <person name="Pfeifer M."/>
            <person name="Jakobsen K.S."/>
            <person name="Wulff B.B."/>
            <person name="Steuernagel B."/>
            <person name="Mayer K.F."/>
            <person name="Olsen O.A."/>
        </authorList>
    </citation>
    <scope>NUCLEOTIDE SEQUENCE [LARGE SCALE GENOMIC DNA]</scope>
    <source>
        <strain evidence="10">cv. AL8/78</strain>
    </source>
</reference>
<dbReference type="PROSITE" id="PS00271">
    <property type="entry name" value="THIONIN"/>
    <property type="match status" value="1"/>
</dbReference>
<evidence type="ECO:0000256" key="7">
    <source>
        <dbReference type="ARBA" id="ARBA00023157"/>
    </source>
</evidence>
<accession>A0A452ZWS3</accession>
<keyword evidence="7" id="KW-1015">Disulfide bond</keyword>
<dbReference type="PANTHER" id="PTHR33920">
    <property type="entry name" value="THIONIN-2.1-RELATED"/>
    <property type="match status" value="1"/>
</dbReference>
<dbReference type="PANTHER" id="PTHR33920:SF9">
    <property type="entry name" value="ALPHA-2-PUROTHIONIN"/>
    <property type="match status" value="1"/>
</dbReference>
<keyword evidence="5" id="KW-0732">Signal</keyword>
<dbReference type="Gramene" id="AET1Gv20952500.1">
    <property type="protein sequence ID" value="AET1Gv20952500.1"/>
    <property type="gene ID" value="AET1Gv20952500"/>
</dbReference>
<keyword evidence="10" id="KW-1185">Reference proteome</keyword>
<comment type="similarity">
    <text evidence="8">Belongs to the plant thionin (TC 1.C.44) family. 4 C-C subfamily.</text>
</comment>
<dbReference type="Proteomes" id="UP000015105">
    <property type="component" value="Chromosome 1D"/>
</dbReference>
<dbReference type="SUPFAM" id="SSF57429">
    <property type="entry name" value="Crambin-like"/>
    <property type="match status" value="1"/>
</dbReference>
<dbReference type="PRINTS" id="PR00287">
    <property type="entry name" value="THIONIN"/>
</dbReference>
<comment type="function">
    <text evidence="1">Thionins are small plant proteins which are toxic to animal cells. They seem to exert their toxic effect at the level of the cell membrane. Their precise function is not known.</text>
</comment>
<reference evidence="10" key="2">
    <citation type="journal article" date="2017" name="Nat. Plants">
        <title>The Aegilops tauschii genome reveals multiple impacts of transposons.</title>
        <authorList>
            <person name="Zhao G."/>
            <person name="Zou C."/>
            <person name="Li K."/>
            <person name="Wang K."/>
            <person name="Li T."/>
            <person name="Gao L."/>
            <person name="Zhang X."/>
            <person name="Wang H."/>
            <person name="Yang Z."/>
            <person name="Liu X."/>
            <person name="Jiang W."/>
            <person name="Mao L."/>
            <person name="Kong X."/>
            <person name="Jiao Y."/>
            <person name="Jia J."/>
        </authorList>
    </citation>
    <scope>NUCLEOTIDE SEQUENCE [LARGE SCALE GENOMIC DNA]</scope>
    <source>
        <strain evidence="10">cv. AL8/78</strain>
    </source>
</reference>
<evidence type="ECO:0000256" key="8">
    <source>
        <dbReference type="ARBA" id="ARBA00043965"/>
    </source>
</evidence>
<evidence type="ECO:0000256" key="3">
    <source>
        <dbReference type="ARBA" id="ARBA00022525"/>
    </source>
</evidence>
<proteinExistence type="inferred from homology"/>
<dbReference type="GeneID" id="109771535"/>
<reference evidence="9" key="3">
    <citation type="journal article" date="2017" name="Nature">
        <title>Genome sequence of the progenitor of the wheat D genome Aegilops tauschii.</title>
        <authorList>
            <person name="Luo M.C."/>
            <person name="Gu Y.Q."/>
            <person name="Puiu D."/>
            <person name="Wang H."/>
            <person name="Twardziok S.O."/>
            <person name="Deal K.R."/>
            <person name="Huo N."/>
            <person name="Zhu T."/>
            <person name="Wang L."/>
            <person name="Wang Y."/>
            <person name="McGuire P.E."/>
            <person name="Liu S."/>
            <person name="Long H."/>
            <person name="Ramasamy R.K."/>
            <person name="Rodriguez J.C."/>
            <person name="Van S.L."/>
            <person name="Yuan L."/>
            <person name="Wang Z."/>
            <person name="Xia Z."/>
            <person name="Xiao L."/>
            <person name="Anderson O.D."/>
            <person name="Ouyang S."/>
            <person name="Liang Y."/>
            <person name="Zimin A.V."/>
            <person name="Pertea G."/>
            <person name="Qi P."/>
            <person name="Bennetzen J.L."/>
            <person name="Dai X."/>
            <person name="Dawson M.W."/>
            <person name="Muller H.G."/>
            <person name="Kugler K."/>
            <person name="Rivarola-Duarte L."/>
            <person name="Spannagl M."/>
            <person name="Mayer K.F.X."/>
            <person name="Lu F.H."/>
            <person name="Bevan M.W."/>
            <person name="Leroy P."/>
            <person name="Li P."/>
            <person name="You F.M."/>
            <person name="Sun Q."/>
            <person name="Liu Z."/>
            <person name="Lyons E."/>
            <person name="Wicker T."/>
            <person name="Salzberg S.L."/>
            <person name="Devos K.M."/>
            <person name="Dvorak J."/>
        </authorList>
    </citation>
    <scope>NUCLEOTIDE SEQUENCE [LARGE SCALE GENOMIC DNA]</scope>
    <source>
        <strain evidence="9">cv. AL8/78</strain>
    </source>
</reference>
<dbReference type="GO" id="GO:0006952">
    <property type="term" value="P:defense response"/>
    <property type="evidence" value="ECO:0007669"/>
    <property type="project" value="UniProtKB-KW"/>
</dbReference>
<evidence type="ECO:0000256" key="4">
    <source>
        <dbReference type="ARBA" id="ARBA00022656"/>
    </source>
</evidence>
<dbReference type="Pfam" id="PF00321">
    <property type="entry name" value="Thionin"/>
    <property type="match status" value="1"/>
</dbReference>
<dbReference type="GO" id="GO:0090729">
    <property type="term" value="F:toxin activity"/>
    <property type="evidence" value="ECO:0007669"/>
    <property type="project" value="UniProtKB-KW"/>
</dbReference>
<evidence type="ECO:0000256" key="1">
    <source>
        <dbReference type="ARBA" id="ARBA00002847"/>
    </source>
</evidence>
<protein>
    <submittedName>
        <fullName evidence="9">Uncharacterized protein</fullName>
    </submittedName>
</protein>
<evidence type="ECO:0000256" key="5">
    <source>
        <dbReference type="ARBA" id="ARBA00022729"/>
    </source>
</evidence>
<reference evidence="9" key="4">
    <citation type="submission" date="2019-03" db="UniProtKB">
        <authorList>
            <consortium name="EnsemblPlants"/>
        </authorList>
    </citation>
    <scope>IDENTIFICATION</scope>
</reference>
<dbReference type="EnsemblPlants" id="AET1Gv20952500.1">
    <property type="protein sequence ID" value="AET1Gv20952500.1"/>
    <property type="gene ID" value="AET1Gv20952500"/>
</dbReference>
<dbReference type="AlphaFoldDB" id="A0A452ZWS3"/>
<keyword evidence="3" id="KW-0964">Secreted</keyword>
<dbReference type="GO" id="GO:0005576">
    <property type="term" value="C:extracellular region"/>
    <property type="evidence" value="ECO:0007669"/>
    <property type="project" value="UniProtKB-SubCell"/>
</dbReference>
<evidence type="ECO:0000256" key="6">
    <source>
        <dbReference type="ARBA" id="ARBA00022821"/>
    </source>
</evidence>
<dbReference type="Gene3D" id="3.30.1350.10">
    <property type="entry name" value="Thionin-like"/>
    <property type="match status" value="1"/>
</dbReference>
<keyword evidence="6" id="KW-0611">Plant defense</keyword>
<dbReference type="RefSeq" id="XP_020185820.2">
    <property type="nucleotide sequence ID" value="XM_020330231.4"/>
</dbReference>
<evidence type="ECO:0000313" key="9">
    <source>
        <dbReference type="EnsemblPlants" id="AET1Gv20952500.1"/>
    </source>
</evidence>
<keyword evidence="4" id="KW-0800">Toxin</keyword>
<comment type="subcellular location">
    <subcellularLocation>
        <location evidence="2">Secreted</location>
    </subcellularLocation>
</comment>
<dbReference type="InterPro" id="IPR036391">
    <property type="entry name" value="Thionin-like_sf"/>
</dbReference>
<reference evidence="9" key="5">
    <citation type="journal article" date="2021" name="G3 (Bethesda)">
        <title>Aegilops tauschii genome assembly Aet v5.0 features greater sequence contiguity and improved annotation.</title>
        <authorList>
            <person name="Wang L."/>
            <person name="Zhu T."/>
            <person name="Rodriguez J.C."/>
            <person name="Deal K.R."/>
            <person name="Dubcovsky J."/>
            <person name="McGuire P.E."/>
            <person name="Lux T."/>
            <person name="Spannagl M."/>
            <person name="Mayer K.F.X."/>
            <person name="Baldrich P."/>
            <person name="Meyers B.C."/>
            <person name="Huo N."/>
            <person name="Gu Y.Q."/>
            <person name="Zhou H."/>
            <person name="Devos K.M."/>
            <person name="Bennetzen J.L."/>
            <person name="Unver T."/>
            <person name="Budak H."/>
            <person name="Gulick P.J."/>
            <person name="Galiba G."/>
            <person name="Kalapos B."/>
            <person name="Nelson D.R."/>
            <person name="Li P."/>
            <person name="You F.M."/>
            <person name="Luo M.C."/>
            <person name="Dvorak J."/>
        </authorList>
    </citation>
    <scope>NUCLEOTIDE SEQUENCE [LARGE SCALE GENOMIC DNA]</scope>
    <source>
        <strain evidence="9">cv. AL8/78</strain>
    </source>
</reference>
<dbReference type="InterPro" id="IPR001010">
    <property type="entry name" value="Thionin"/>
</dbReference>
<evidence type="ECO:0000313" key="10">
    <source>
        <dbReference type="Proteomes" id="UP000015105"/>
    </source>
</evidence>